<name>A0A7R8W7N0_9CRUS</name>
<feature type="region of interest" description="Disordered" evidence="1">
    <location>
        <begin position="160"/>
        <end position="217"/>
    </location>
</feature>
<dbReference type="AlphaFoldDB" id="A0A7R8W7N0"/>
<evidence type="ECO:0000256" key="1">
    <source>
        <dbReference type="SAM" id="MobiDB-lite"/>
    </source>
</evidence>
<reference evidence="2" key="1">
    <citation type="submission" date="2020-11" db="EMBL/GenBank/DDBJ databases">
        <authorList>
            <person name="Tran Van P."/>
        </authorList>
    </citation>
    <scope>NUCLEOTIDE SEQUENCE</scope>
</reference>
<accession>A0A7R8W7N0</accession>
<feature type="region of interest" description="Disordered" evidence="1">
    <location>
        <begin position="1"/>
        <end position="29"/>
    </location>
</feature>
<proteinExistence type="predicted"/>
<feature type="compositionally biased region" description="Polar residues" evidence="1">
    <location>
        <begin position="306"/>
        <end position="327"/>
    </location>
</feature>
<sequence>MNSGQRNTGCALIQSFPSAPKKGSNRPRTLPISFSVPATGFAATASPRPKRPGLLNLRTTDVPRTSCRLEVIDGIPGNDLQEKRETSLTTRWISPRILGLMEQLENVSRGKSARLTPTAEIRDKMTAKNSSLLPTPGKLDLNESFKEKLSAAVLYAQRKTQQSHDKLTSKGSPLPGLVKPSERRFENFSERGPSEENVAEHEDLPSPTPRGNRSRRNRLTEALREELQSRFSGGEEEYDKESRELDYFGCEQLAYCYCPKSDYWRGKCDVHGARHLRLLNHQSKSINLENTTDRSVDLKASRRSRSSLWSPNAMSDASITDNQRPNNAATNKETLFLPETHRSPATTYKNTMKQVCSACQNVLNDNAEEEGTGFVALDLRRNPSARQKPLPALHILPGTCHNMGPLERHAIPSQRRWRGPLQTANSRIEQTPISLEKVRKFWADVEAESLLDPY</sequence>
<feature type="compositionally biased region" description="Basic and acidic residues" evidence="1">
    <location>
        <begin position="180"/>
        <end position="204"/>
    </location>
</feature>
<organism evidence="2">
    <name type="scientific">Cyprideis torosa</name>
    <dbReference type="NCBI Taxonomy" id="163714"/>
    <lineage>
        <taxon>Eukaryota</taxon>
        <taxon>Metazoa</taxon>
        <taxon>Ecdysozoa</taxon>
        <taxon>Arthropoda</taxon>
        <taxon>Crustacea</taxon>
        <taxon>Oligostraca</taxon>
        <taxon>Ostracoda</taxon>
        <taxon>Podocopa</taxon>
        <taxon>Podocopida</taxon>
        <taxon>Cytherocopina</taxon>
        <taxon>Cytheroidea</taxon>
        <taxon>Cytherideidae</taxon>
        <taxon>Cyprideis</taxon>
    </lineage>
</organism>
<dbReference type="EMBL" id="OB660352">
    <property type="protein sequence ID" value="CAD7224337.1"/>
    <property type="molecule type" value="Genomic_DNA"/>
</dbReference>
<protein>
    <submittedName>
        <fullName evidence="2">Uncharacterized protein</fullName>
    </submittedName>
</protein>
<gene>
    <name evidence="2" type="ORF">CTOB1V02_LOCUS2304</name>
</gene>
<feature type="region of interest" description="Disordered" evidence="1">
    <location>
        <begin position="296"/>
        <end position="327"/>
    </location>
</feature>
<evidence type="ECO:0000313" key="2">
    <source>
        <dbReference type="EMBL" id="CAD7224337.1"/>
    </source>
</evidence>